<organism evidence="6 7">
    <name type="scientific">Leifsonia kafniensis</name>
    <dbReference type="NCBI Taxonomy" id="475957"/>
    <lineage>
        <taxon>Bacteria</taxon>
        <taxon>Bacillati</taxon>
        <taxon>Actinomycetota</taxon>
        <taxon>Actinomycetes</taxon>
        <taxon>Micrococcales</taxon>
        <taxon>Microbacteriaceae</taxon>
        <taxon>Leifsonia</taxon>
    </lineage>
</organism>
<proteinExistence type="inferred from homology"/>
<evidence type="ECO:0000256" key="3">
    <source>
        <dbReference type="ARBA" id="ARBA00022729"/>
    </source>
</evidence>
<comment type="similarity">
    <text evidence="2">Belongs to the bacterial solute-binding protein 2 family.</text>
</comment>
<evidence type="ECO:0000313" key="7">
    <source>
        <dbReference type="Proteomes" id="UP001501803"/>
    </source>
</evidence>
<accession>A0ABP7KY12</accession>
<dbReference type="Proteomes" id="UP001501803">
    <property type="component" value="Unassembled WGS sequence"/>
</dbReference>
<keyword evidence="3 4" id="KW-0732">Signal</keyword>
<comment type="caution">
    <text evidence="6">The sequence shown here is derived from an EMBL/GenBank/DDBJ whole genome shotgun (WGS) entry which is preliminary data.</text>
</comment>
<feature type="signal peptide" evidence="4">
    <location>
        <begin position="1"/>
        <end position="26"/>
    </location>
</feature>
<comment type="subcellular location">
    <subcellularLocation>
        <location evidence="1">Cell envelope</location>
    </subcellularLocation>
</comment>
<sequence length="309" mass="31392">MKMSRRLTVAAALSLPLVLTLSACSAATTPAGDDAVSVVVLTPYLSSAATKESIDELTAQSEKRGWTVSVVDTAGDMNKLNSAFQDAVAQQPDAIVLGSGDPTQISLGLKSADAAGIPVFAMDAAENPLIAANVTSDNTDLGEQSASALIELMGGQGSVVMMTHEPHPGVKARAAGARATFEAAGITVLEEKHVDNPGAVDSARTSMQDIISARGAEVTGVWGGWDEPALGVTQALNAAGVTGVPVVGVDGQDFALAEIEKGGPFQATVKQDWAAIAGQVVTLIADLVDTETAPAQAQYELPGTLITGS</sequence>
<dbReference type="PROSITE" id="PS51257">
    <property type="entry name" value="PROKAR_LIPOPROTEIN"/>
    <property type="match status" value="1"/>
</dbReference>
<evidence type="ECO:0000313" key="6">
    <source>
        <dbReference type="EMBL" id="GAA3888582.1"/>
    </source>
</evidence>
<dbReference type="InterPro" id="IPR028082">
    <property type="entry name" value="Peripla_BP_I"/>
</dbReference>
<protein>
    <submittedName>
        <fullName evidence="6">Substrate-binding domain-containing protein</fullName>
    </submittedName>
</protein>
<feature type="chain" id="PRO_5047087160" evidence="4">
    <location>
        <begin position="27"/>
        <end position="309"/>
    </location>
</feature>
<evidence type="ECO:0000259" key="5">
    <source>
        <dbReference type="Pfam" id="PF13407"/>
    </source>
</evidence>
<dbReference type="RefSeq" id="WP_345068711.1">
    <property type="nucleotide sequence ID" value="NZ_BAABCN010000012.1"/>
</dbReference>
<reference evidence="7" key="1">
    <citation type="journal article" date="2019" name="Int. J. Syst. Evol. Microbiol.">
        <title>The Global Catalogue of Microorganisms (GCM) 10K type strain sequencing project: providing services to taxonomists for standard genome sequencing and annotation.</title>
        <authorList>
            <consortium name="The Broad Institute Genomics Platform"/>
            <consortium name="The Broad Institute Genome Sequencing Center for Infectious Disease"/>
            <person name="Wu L."/>
            <person name="Ma J."/>
        </authorList>
    </citation>
    <scope>NUCLEOTIDE SEQUENCE [LARGE SCALE GENOMIC DNA]</scope>
    <source>
        <strain evidence="7">JCM 17021</strain>
    </source>
</reference>
<evidence type="ECO:0000256" key="2">
    <source>
        <dbReference type="ARBA" id="ARBA00007639"/>
    </source>
</evidence>
<name>A0ABP7KY12_9MICO</name>
<dbReference type="InterPro" id="IPR025997">
    <property type="entry name" value="SBP_2_dom"/>
</dbReference>
<feature type="domain" description="Periplasmic binding protein" evidence="5">
    <location>
        <begin position="39"/>
        <end position="290"/>
    </location>
</feature>
<dbReference type="PANTHER" id="PTHR46847">
    <property type="entry name" value="D-ALLOSE-BINDING PERIPLASMIC PROTEIN-RELATED"/>
    <property type="match status" value="1"/>
</dbReference>
<dbReference type="PANTHER" id="PTHR46847:SF1">
    <property type="entry name" value="D-ALLOSE-BINDING PERIPLASMIC PROTEIN-RELATED"/>
    <property type="match status" value="1"/>
</dbReference>
<evidence type="ECO:0000256" key="4">
    <source>
        <dbReference type="SAM" id="SignalP"/>
    </source>
</evidence>
<dbReference type="Pfam" id="PF13407">
    <property type="entry name" value="Peripla_BP_4"/>
    <property type="match status" value="1"/>
</dbReference>
<dbReference type="SUPFAM" id="SSF53822">
    <property type="entry name" value="Periplasmic binding protein-like I"/>
    <property type="match status" value="1"/>
</dbReference>
<keyword evidence="7" id="KW-1185">Reference proteome</keyword>
<evidence type="ECO:0000256" key="1">
    <source>
        <dbReference type="ARBA" id="ARBA00004196"/>
    </source>
</evidence>
<dbReference type="EMBL" id="BAABCN010000012">
    <property type="protein sequence ID" value="GAA3888582.1"/>
    <property type="molecule type" value="Genomic_DNA"/>
</dbReference>
<gene>
    <name evidence="6" type="ORF">GCM10022381_33090</name>
</gene>
<dbReference type="Gene3D" id="3.40.50.2300">
    <property type="match status" value="2"/>
</dbReference>